<keyword evidence="7 10" id="KW-0472">Membrane</keyword>
<keyword evidence="5" id="KW-1278">Translocase</keyword>
<dbReference type="Gene3D" id="3.40.1110.10">
    <property type="entry name" value="Calcium-transporting ATPase, cytoplasmic domain N"/>
    <property type="match status" value="1"/>
</dbReference>
<dbReference type="InterPro" id="IPR023298">
    <property type="entry name" value="ATPase_P-typ_TM_dom_sf"/>
</dbReference>
<dbReference type="InterPro" id="IPR027256">
    <property type="entry name" value="P-typ_ATPase_IB"/>
</dbReference>
<dbReference type="Proteomes" id="UP001302274">
    <property type="component" value="Unassembled WGS sequence"/>
</dbReference>
<dbReference type="NCBIfam" id="TIGR01525">
    <property type="entry name" value="ATPase-IB_hvy"/>
    <property type="match status" value="1"/>
</dbReference>
<dbReference type="InterPro" id="IPR036412">
    <property type="entry name" value="HAD-like_sf"/>
</dbReference>
<dbReference type="NCBIfam" id="TIGR01494">
    <property type="entry name" value="ATPase_P-type"/>
    <property type="match status" value="1"/>
</dbReference>
<dbReference type="InterPro" id="IPR023214">
    <property type="entry name" value="HAD_sf"/>
</dbReference>
<dbReference type="InterPro" id="IPR051014">
    <property type="entry name" value="Cation_Transport_ATPase_IB"/>
</dbReference>
<dbReference type="InterPro" id="IPR008250">
    <property type="entry name" value="ATPase_P-typ_transduc_dom_A_sf"/>
</dbReference>
<keyword evidence="10" id="KW-0067">ATP-binding</keyword>
<dbReference type="PANTHER" id="PTHR48085:SF5">
    <property type="entry name" value="CADMIUM_ZINC-TRANSPORTING ATPASE HMA4-RELATED"/>
    <property type="match status" value="1"/>
</dbReference>
<dbReference type="SUPFAM" id="SSF81653">
    <property type="entry name" value="Calcium ATPase, transduction domain A"/>
    <property type="match status" value="1"/>
</dbReference>
<feature type="transmembrane region" description="Helical" evidence="10">
    <location>
        <begin position="678"/>
        <end position="698"/>
    </location>
</feature>
<comment type="catalytic activity">
    <reaction evidence="9">
        <text>Zn(2+)(in) + ATP + H2O = Zn(2+)(out) + ADP + phosphate + H(+)</text>
        <dbReference type="Rhea" id="RHEA:20621"/>
        <dbReference type="ChEBI" id="CHEBI:15377"/>
        <dbReference type="ChEBI" id="CHEBI:15378"/>
        <dbReference type="ChEBI" id="CHEBI:29105"/>
        <dbReference type="ChEBI" id="CHEBI:30616"/>
        <dbReference type="ChEBI" id="CHEBI:43474"/>
        <dbReference type="ChEBI" id="CHEBI:456216"/>
        <dbReference type="EC" id="7.2.2.12"/>
    </reaction>
</comment>
<evidence type="ECO:0000256" key="7">
    <source>
        <dbReference type="ARBA" id="ARBA00023136"/>
    </source>
</evidence>
<proteinExistence type="inferred from homology"/>
<dbReference type="SFLD" id="SFLDS00003">
    <property type="entry name" value="Haloacid_Dehalogenase"/>
    <property type="match status" value="1"/>
</dbReference>
<dbReference type="PRINTS" id="PR00119">
    <property type="entry name" value="CATATPASE"/>
</dbReference>
<dbReference type="SUPFAM" id="SSF55008">
    <property type="entry name" value="HMA, heavy metal-associated domain"/>
    <property type="match status" value="1"/>
</dbReference>
<comment type="subcellular location">
    <subcellularLocation>
        <location evidence="10">Cell membrane</location>
    </subcellularLocation>
    <subcellularLocation>
        <location evidence="1">Membrane</location>
    </subcellularLocation>
</comment>
<evidence type="ECO:0000256" key="1">
    <source>
        <dbReference type="ARBA" id="ARBA00004370"/>
    </source>
</evidence>
<evidence type="ECO:0000259" key="11">
    <source>
        <dbReference type="Pfam" id="PF00122"/>
    </source>
</evidence>
<dbReference type="PRINTS" id="PR00941">
    <property type="entry name" value="CDATPASE"/>
</dbReference>
<dbReference type="SFLD" id="SFLDF00027">
    <property type="entry name" value="p-type_atpase"/>
    <property type="match status" value="1"/>
</dbReference>
<dbReference type="InterPro" id="IPR001757">
    <property type="entry name" value="P_typ_ATPase"/>
</dbReference>
<dbReference type="Pfam" id="PF00702">
    <property type="entry name" value="Hydrolase"/>
    <property type="match status" value="1"/>
</dbReference>
<dbReference type="EMBL" id="JAYGJQ010000001">
    <property type="protein sequence ID" value="MEA9355797.1"/>
    <property type="molecule type" value="Genomic_DNA"/>
</dbReference>
<dbReference type="RefSeq" id="WP_323575427.1">
    <property type="nucleotide sequence ID" value="NZ_JAYGJQ010000001.1"/>
</dbReference>
<comment type="caution">
    <text evidence="12">The sequence shown here is derived from an EMBL/GenBank/DDBJ whole genome shotgun (WGS) entry which is preliminary data.</text>
</comment>
<evidence type="ECO:0000256" key="3">
    <source>
        <dbReference type="ARBA" id="ARBA00022692"/>
    </source>
</evidence>
<keyword evidence="13" id="KW-1185">Reference proteome</keyword>
<gene>
    <name evidence="12" type="ORF">SHI21_06280</name>
</gene>
<evidence type="ECO:0000256" key="4">
    <source>
        <dbReference type="ARBA" id="ARBA00022723"/>
    </source>
</evidence>
<evidence type="ECO:0000256" key="9">
    <source>
        <dbReference type="ARBA" id="ARBA00047308"/>
    </source>
</evidence>
<keyword evidence="10" id="KW-1003">Cell membrane</keyword>
<dbReference type="InterPro" id="IPR036163">
    <property type="entry name" value="HMA_dom_sf"/>
</dbReference>
<keyword evidence="10" id="KW-0547">Nucleotide-binding</keyword>
<feature type="domain" description="P-type ATPase A" evidence="11">
    <location>
        <begin position="217"/>
        <end position="316"/>
    </location>
</feature>
<protein>
    <recommendedName>
        <fullName evidence="8">P-type Zn(2+) transporter</fullName>
        <ecNumber evidence="8">7.2.2.12</ecNumber>
    </recommendedName>
</protein>
<feature type="transmembrane region" description="Helical" evidence="10">
    <location>
        <begin position="132"/>
        <end position="152"/>
    </location>
</feature>
<dbReference type="EC" id="7.2.2.12" evidence="8"/>
<reference evidence="12 13" key="1">
    <citation type="submission" date="2023-11" db="EMBL/GenBank/DDBJ databases">
        <title>A Novel Polar Bacteriovorax (B. antarcticus) Isolated from the Biocrust in Antarctica.</title>
        <authorList>
            <person name="Mun W."/>
            <person name="Choi S.Y."/>
            <person name="Mitchell R.J."/>
        </authorList>
    </citation>
    <scope>NUCLEOTIDE SEQUENCE [LARGE SCALE GENOMIC DNA]</scope>
    <source>
        <strain evidence="12 13">PP10</strain>
    </source>
</reference>
<evidence type="ECO:0000256" key="6">
    <source>
        <dbReference type="ARBA" id="ARBA00022989"/>
    </source>
</evidence>
<feature type="transmembrane region" description="Helical" evidence="10">
    <location>
        <begin position="336"/>
        <end position="355"/>
    </location>
</feature>
<evidence type="ECO:0000313" key="13">
    <source>
        <dbReference type="Proteomes" id="UP001302274"/>
    </source>
</evidence>
<feature type="transmembrane region" description="Helical" evidence="10">
    <location>
        <begin position="367"/>
        <end position="391"/>
    </location>
</feature>
<feature type="transmembrane region" description="Helical" evidence="10">
    <location>
        <begin position="164"/>
        <end position="180"/>
    </location>
</feature>
<dbReference type="SUPFAM" id="SSF81665">
    <property type="entry name" value="Calcium ATPase, transmembrane domain M"/>
    <property type="match status" value="1"/>
</dbReference>
<dbReference type="Gene3D" id="2.70.150.10">
    <property type="entry name" value="Calcium-transporting ATPase, cytoplasmic transduction domain A"/>
    <property type="match status" value="1"/>
</dbReference>
<dbReference type="SUPFAM" id="SSF56784">
    <property type="entry name" value="HAD-like"/>
    <property type="match status" value="1"/>
</dbReference>
<evidence type="ECO:0000256" key="5">
    <source>
        <dbReference type="ARBA" id="ARBA00022967"/>
    </source>
</evidence>
<keyword evidence="4 10" id="KW-0479">Metal-binding</keyword>
<dbReference type="PROSITE" id="PS00154">
    <property type="entry name" value="ATPASE_E1_E2"/>
    <property type="match status" value="1"/>
</dbReference>
<dbReference type="Gene3D" id="3.40.50.1000">
    <property type="entry name" value="HAD superfamily/HAD-like"/>
    <property type="match status" value="1"/>
</dbReference>
<evidence type="ECO:0000256" key="8">
    <source>
        <dbReference type="ARBA" id="ARBA00039097"/>
    </source>
</evidence>
<keyword evidence="3 10" id="KW-0812">Transmembrane</keyword>
<dbReference type="InterPro" id="IPR023299">
    <property type="entry name" value="ATPase_P-typ_cyto_dom_N"/>
</dbReference>
<dbReference type="InterPro" id="IPR018303">
    <property type="entry name" value="ATPase_P-typ_P_site"/>
</dbReference>
<accession>A0ABU5VSA5</accession>
<dbReference type="InterPro" id="IPR059000">
    <property type="entry name" value="ATPase_P-type_domA"/>
</dbReference>
<sequence length="729" mass="78471">MAHKPHDHSHCCGGGSQAIAEEITSKNISSDDLKTTFKVLNMDCPDEIKAINDALRGEGVLEVKANLMASTVQIIHTQKITKEFLQKRINSTVVKVVENESPGNPNKSRIIKVAISGVALVAGMLVEHFLSNILIGNILFAIAILTGGTLIFPKAFGALKRFSLDMNVLMTFAVIGALIIKQYSEASTVVFLFALSELLESLSVQRARNAIQELFKLTPATTFLLKGNTTEEVSVEAVSVGQIIRVKSGESIPLDGIVVSGTTSVNQASLTGESIPVFKTAGDEVFAGTINEDGSFDIKVGKVFNDTKLSHVIKLVAESQIERAPAQKFVDQFAKIYTPVIFVLAILTYVIPVLSGGDSYEWFYKSLVLLVIACPCALVISTPISIVSALTSLARNGVLIKGGTHLEMLGKIKAIALDKTGTITEGKPEVKSVEKNGSKTVEEILEIATSLENHSTHPFAMAILKYGKSLNVLPSEVTSFKNIPGKGIEAIFKGQTYFLANLKYIQELGLAENLKNNLELIESQADSIVIVGRKNHSDTAGEVYGWIILGDKIRTDAKESLSAIKMTGVREVVILSGDNQKTTEAIGQLVNADNAYGDLLPEDKLKHIETLLKKHKHVAMIGDGVNDAPAMAKSSLGIAMGGIGSGTAIETADITLMADDLKQIPIALKAGRRTLHVIKFNIAFAIVTKLIFLVLTFIGYSNLWMAIIADTGATLIVVLNSLRLLKIKK</sequence>
<dbReference type="InterPro" id="IPR044492">
    <property type="entry name" value="P_typ_ATPase_HD_dom"/>
</dbReference>
<evidence type="ECO:0000256" key="2">
    <source>
        <dbReference type="ARBA" id="ARBA00006024"/>
    </source>
</evidence>
<feature type="transmembrane region" description="Helical" evidence="10">
    <location>
        <begin position="704"/>
        <end position="725"/>
    </location>
</feature>
<dbReference type="Pfam" id="PF00122">
    <property type="entry name" value="E1-E2_ATPase"/>
    <property type="match status" value="1"/>
</dbReference>
<organism evidence="12 13">
    <name type="scientific">Bacteriovorax antarcticus</name>
    <dbReference type="NCBI Taxonomy" id="3088717"/>
    <lineage>
        <taxon>Bacteria</taxon>
        <taxon>Pseudomonadati</taxon>
        <taxon>Bdellovibrionota</taxon>
        <taxon>Bacteriovoracia</taxon>
        <taxon>Bacteriovoracales</taxon>
        <taxon>Bacteriovoracaceae</taxon>
        <taxon>Bacteriovorax</taxon>
    </lineage>
</organism>
<evidence type="ECO:0000313" key="12">
    <source>
        <dbReference type="EMBL" id="MEA9355797.1"/>
    </source>
</evidence>
<evidence type="ECO:0000256" key="10">
    <source>
        <dbReference type="RuleBase" id="RU362081"/>
    </source>
</evidence>
<keyword evidence="6 10" id="KW-1133">Transmembrane helix</keyword>
<comment type="similarity">
    <text evidence="2 10">Belongs to the cation transport ATPase (P-type) (TC 3.A.3) family. Type IB subfamily.</text>
</comment>
<dbReference type="PANTHER" id="PTHR48085">
    <property type="entry name" value="CADMIUM/ZINC-TRANSPORTING ATPASE HMA2-RELATED"/>
    <property type="match status" value="1"/>
</dbReference>
<name>A0ABU5VSA5_9BACT</name>
<dbReference type="Gene3D" id="3.30.70.100">
    <property type="match status" value="1"/>
</dbReference>
<dbReference type="SFLD" id="SFLDG00002">
    <property type="entry name" value="C1.7:_P-type_atpase_like"/>
    <property type="match status" value="1"/>
</dbReference>